<dbReference type="CDD" id="cd00085">
    <property type="entry name" value="HNHc"/>
    <property type="match status" value="1"/>
</dbReference>
<dbReference type="Pfam" id="PF02720">
    <property type="entry name" value="DUF222"/>
    <property type="match status" value="1"/>
</dbReference>
<feature type="domain" description="HNH nuclease" evidence="2">
    <location>
        <begin position="321"/>
        <end position="371"/>
    </location>
</feature>
<dbReference type="InterPro" id="IPR003870">
    <property type="entry name" value="DUF222"/>
</dbReference>
<sequence length="417" mass="45232">MIDTDTTSLDALLDQLVEITAPTDDPTGRTTCAQLEFWRLIRNVADHQIATHAATLDSLGVAEKAGSTTKKLLIEMGLPPAAATRTIRIADSLGTLSKVEACAAYGRLSGEIVDAIVRGMTAIEKRSPTALSDDERAVYETELLTQALSGATPAEVHKHAQTIGNTIADDQGGIPACDDRSLDALSHHLTDDGRVEIYGNVTQSVGEKFVAMIDERSVPRPEPDGSPDRRSASQIRADALEVLLDQAAAGASMDTIGAPRTQTLLTIPAHGGNPASLPWTGPTTQATAKRLSCDGTLTEIIIDGETVPLQMGRERRLFPPHLRKAIIIRDENCIKCGAPPSHTQVHHIEHWTDNGETELDNGCLLCQRCHTQVHHNGWDIMIGFDRHPWLIPPADIDPQRRPLPAYNRRTMRLDDAA</sequence>
<dbReference type="GO" id="GO:0004519">
    <property type="term" value="F:endonuclease activity"/>
    <property type="evidence" value="ECO:0007669"/>
    <property type="project" value="UniProtKB-KW"/>
</dbReference>
<comment type="similarity">
    <text evidence="1">Belongs to the Rv1128c/1148c/1588c/1702c/1945/3466 family.</text>
</comment>
<dbReference type="RefSeq" id="WP_074851039.1">
    <property type="nucleotide sequence ID" value="NZ_FNLM01000034.1"/>
</dbReference>
<keyword evidence="3" id="KW-0255">Endonuclease</keyword>
<protein>
    <submittedName>
        <fullName evidence="3">HNH endonuclease</fullName>
    </submittedName>
</protein>
<evidence type="ECO:0000259" key="2">
    <source>
        <dbReference type="SMART" id="SM00507"/>
    </source>
</evidence>
<gene>
    <name evidence="3" type="ORF">SAMN04488548_1342496</name>
</gene>
<dbReference type="OrthoDB" id="4379271at2"/>
<dbReference type="InterPro" id="IPR002711">
    <property type="entry name" value="HNH"/>
</dbReference>
<evidence type="ECO:0000313" key="3">
    <source>
        <dbReference type="EMBL" id="SDU59776.1"/>
    </source>
</evidence>
<reference evidence="3 4" key="1">
    <citation type="submission" date="2016-10" db="EMBL/GenBank/DDBJ databases">
        <authorList>
            <person name="de Groot N.N."/>
        </authorList>
    </citation>
    <scope>NUCLEOTIDE SEQUENCE [LARGE SCALE GENOMIC DNA]</scope>
    <source>
        <strain evidence="3 4">DSM 44215</strain>
    </source>
</reference>
<evidence type="ECO:0000256" key="1">
    <source>
        <dbReference type="ARBA" id="ARBA00023450"/>
    </source>
</evidence>
<keyword evidence="3" id="KW-0378">Hydrolase</keyword>
<dbReference type="STRING" id="158898.SAMN04488548_1342496"/>
<dbReference type="GO" id="GO:0003676">
    <property type="term" value="F:nucleic acid binding"/>
    <property type="evidence" value="ECO:0007669"/>
    <property type="project" value="InterPro"/>
</dbReference>
<name>A0A1H2JUD9_9ACTN</name>
<evidence type="ECO:0000313" key="4">
    <source>
        <dbReference type="Proteomes" id="UP000183180"/>
    </source>
</evidence>
<dbReference type="Pfam" id="PF01844">
    <property type="entry name" value="HNH"/>
    <property type="match status" value="1"/>
</dbReference>
<dbReference type="AlphaFoldDB" id="A0A1H2JUD9"/>
<keyword evidence="3" id="KW-0540">Nuclease</keyword>
<dbReference type="SMART" id="SM00507">
    <property type="entry name" value="HNHc"/>
    <property type="match status" value="1"/>
</dbReference>
<organism evidence="3 4">
    <name type="scientific">Gordonia westfalica</name>
    <dbReference type="NCBI Taxonomy" id="158898"/>
    <lineage>
        <taxon>Bacteria</taxon>
        <taxon>Bacillati</taxon>
        <taxon>Actinomycetota</taxon>
        <taxon>Actinomycetes</taxon>
        <taxon>Mycobacteriales</taxon>
        <taxon>Gordoniaceae</taxon>
        <taxon>Gordonia</taxon>
    </lineage>
</organism>
<proteinExistence type="inferred from homology"/>
<dbReference type="EMBL" id="FNLM01000034">
    <property type="protein sequence ID" value="SDU59776.1"/>
    <property type="molecule type" value="Genomic_DNA"/>
</dbReference>
<accession>A0A1H2JUD9</accession>
<dbReference type="Proteomes" id="UP000183180">
    <property type="component" value="Unassembled WGS sequence"/>
</dbReference>
<dbReference type="InterPro" id="IPR003615">
    <property type="entry name" value="HNH_nuc"/>
</dbReference>
<dbReference type="Gene3D" id="1.10.30.50">
    <property type="match status" value="1"/>
</dbReference>
<dbReference type="GO" id="GO:0008270">
    <property type="term" value="F:zinc ion binding"/>
    <property type="evidence" value="ECO:0007669"/>
    <property type="project" value="InterPro"/>
</dbReference>